<dbReference type="OrthoDB" id="606851at2"/>
<evidence type="ECO:0000256" key="5">
    <source>
        <dbReference type="ARBA" id="ARBA00023136"/>
    </source>
</evidence>
<keyword evidence="3 7" id="KW-1134">Transmembrane beta strand</keyword>
<dbReference type="InterPro" id="IPR039426">
    <property type="entry name" value="TonB-dep_rcpt-like"/>
</dbReference>
<feature type="chain" id="PRO_5016359489" evidence="8">
    <location>
        <begin position="25"/>
        <end position="833"/>
    </location>
</feature>
<dbReference type="SUPFAM" id="SSF49464">
    <property type="entry name" value="Carboxypeptidase regulatory domain-like"/>
    <property type="match status" value="1"/>
</dbReference>
<feature type="signal peptide" evidence="8">
    <location>
        <begin position="1"/>
        <end position="24"/>
    </location>
</feature>
<keyword evidence="6 7" id="KW-0998">Cell outer membrane</keyword>
<comment type="subcellular location">
    <subcellularLocation>
        <location evidence="1 7">Cell outer membrane</location>
        <topology evidence="1 7">Multi-pass membrane protein</topology>
    </subcellularLocation>
</comment>
<evidence type="ECO:0000256" key="4">
    <source>
        <dbReference type="ARBA" id="ARBA00022692"/>
    </source>
</evidence>
<evidence type="ECO:0000256" key="3">
    <source>
        <dbReference type="ARBA" id="ARBA00022452"/>
    </source>
</evidence>
<accession>A0A318UIR5</accession>
<gene>
    <name evidence="11" type="ORF">B0O44_102569</name>
</gene>
<evidence type="ECO:0000259" key="10">
    <source>
        <dbReference type="Pfam" id="PF14905"/>
    </source>
</evidence>
<dbReference type="EMBL" id="QKLU01000002">
    <property type="protein sequence ID" value="PYF76013.1"/>
    <property type="molecule type" value="Genomic_DNA"/>
</dbReference>
<dbReference type="Pfam" id="PF07715">
    <property type="entry name" value="Plug"/>
    <property type="match status" value="1"/>
</dbReference>
<evidence type="ECO:0000256" key="2">
    <source>
        <dbReference type="ARBA" id="ARBA00022448"/>
    </source>
</evidence>
<name>A0A318UIR5_9SPHI</name>
<proteinExistence type="inferred from homology"/>
<protein>
    <submittedName>
        <fullName evidence="11">Outer membrane receptor protein involved in Fe transport</fullName>
    </submittedName>
</protein>
<sequence>MKKQVYKVLLFAVAICMITVKLKAQSSEGSSTSISAKIIDAQNSQTIPFATASVLNRRTKATVKVAQSDVNGILKITGLPKGVFTFKISYVGYQTMVRDSVNISGAVKEINFGTIKMNPAKGTALNEVKITGQKSTIQLGVDKKVFSVDQSLVSEGGSAADLLQNVPTVQTDMDGNVSLRGSTGVKVLIDGKPSLIAGGDVATILQSIPASSIESVELITNPSAKYDAEGQSGIINIVLKRNKKLGLNGSAALTAGNRDNYNANTSLSFQNKKINLYGNYSYRYGKRVGGGYNNITYLNGTFPTVFADQNTDSRSLDKGHNVKAGLDYYVAEKSVLSFSGSFNSRDNNRNEYLTINKLNGQRGPVELSNRTNATDGNGNSYDLNLDFTQKFKKPREELTFNFGYSKGTNDNAQLYTTVFNYRKGSYGTFPDSVNTNDGYGSNKNYNIQADYALPIGKTGKFEAGYRSQIRYADNNTLSRTLNNATGNYDTNFMLTNDFNSKDQVHAIYANYQNQYKNFGYQLGLRGEDATLNTQSGAYSPNNAITYTPGKVAYTRLYPSVFLTQKFKGEQQVQLSYSRRVNRPRGWDTNPFLDTSDPLNYRQGNPNLRPEDVHAYELSYNKFWPKVTFITTAYLRQTNDVIQRVRSLPDSLGITITTPQNLAKQVATGLELIGKIDLLKAWNFTANVNLYHSKITGAVQNDLLNNSGFSWDANLTNNFILPHNITLQIKGDYNAEQVLAQGTRRAMYGLDAGAKYDFKNKKSSLSLNVRNILDSRNWSMVTKTTGTLIDFKRYMTGPMASITYSYRFGKTDFSFKKNKKPEQQQEQRPDEGSF</sequence>
<evidence type="ECO:0000256" key="7">
    <source>
        <dbReference type="PROSITE-ProRule" id="PRU01360"/>
    </source>
</evidence>
<evidence type="ECO:0000313" key="11">
    <source>
        <dbReference type="EMBL" id="PYF76013.1"/>
    </source>
</evidence>
<evidence type="ECO:0000256" key="8">
    <source>
        <dbReference type="SAM" id="SignalP"/>
    </source>
</evidence>
<dbReference type="RefSeq" id="WP_110828778.1">
    <property type="nucleotide sequence ID" value="NZ_QKLU01000002.1"/>
</dbReference>
<dbReference type="PROSITE" id="PS52016">
    <property type="entry name" value="TONB_DEPENDENT_REC_3"/>
    <property type="match status" value="1"/>
</dbReference>
<dbReference type="InterPro" id="IPR008969">
    <property type="entry name" value="CarboxyPept-like_regulatory"/>
</dbReference>
<comment type="caution">
    <text evidence="11">The sequence shown here is derived from an EMBL/GenBank/DDBJ whole genome shotgun (WGS) entry which is preliminary data.</text>
</comment>
<keyword evidence="11" id="KW-0675">Receptor</keyword>
<dbReference type="AlphaFoldDB" id="A0A318UIR5"/>
<dbReference type="Pfam" id="PF14905">
    <property type="entry name" value="OMP_b-brl_3"/>
    <property type="match status" value="1"/>
</dbReference>
<dbReference type="InterPro" id="IPR036942">
    <property type="entry name" value="Beta-barrel_TonB_sf"/>
</dbReference>
<dbReference type="PANTHER" id="PTHR40980:SF4">
    <property type="entry name" value="TONB-DEPENDENT RECEPTOR-LIKE BETA-BARREL DOMAIN-CONTAINING PROTEIN"/>
    <property type="match status" value="1"/>
</dbReference>
<dbReference type="GO" id="GO:0009279">
    <property type="term" value="C:cell outer membrane"/>
    <property type="evidence" value="ECO:0007669"/>
    <property type="project" value="UniProtKB-SubCell"/>
</dbReference>
<evidence type="ECO:0000256" key="6">
    <source>
        <dbReference type="ARBA" id="ARBA00023237"/>
    </source>
</evidence>
<dbReference type="Gene3D" id="2.40.170.20">
    <property type="entry name" value="TonB-dependent receptor, beta-barrel domain"/>
    <property type="match status" value="1"/>
</dbReference>
<dbReference type="SUPFAM" id="SSF56935">
    <property type="entry name" value="Porins"/>
    <property type="match status" value="1"/>
</dbReference>
<evidence type="ECO:0000313" key="12">
    <source>
        <dbReference type="Proteomes" id="UP000248198"/>
    </source>
</evidence>
<keyword evidence="5 7" id="KW-0472">Membrane</keyword>
<dbReference type="InterPro" id="IPR037066">
    <property type="entry name" value="Plug_dom_sf"/>
</dbReference>
<dbReference type="PANTHER" id="PTHR40980">
    <property type="entry name" value="PLUG DOMAIN-CONTAINING PROTEIN"/>
    <property type="match status" value="1"/>
</dbReference>
<dbReference type="InterPro" id="IPR012910">
    <property type="entry name" value="Plug_dom"/>
</dbReference>
<keyword evidence="4 7" id="KW-0812">Transmembrane</keyword>
<dbReference type="Proteomes" id="UP000248198">
    <property type="component" value="Unassembled WGS sequence"/>
</dbReference>
<organism evidence="11 12">
    <name type="scientific">Pedobacter nutrimenti</name>
    <dbReference type="NCBI Taxonomy" id="1241337"/>
    <lineage>
        <taxon>Bacteria</taxon>
        <taxon>Pseudomonadati</taxon>
        <taxon>Bacteroidota</taxon>
        <taxon>Sphingobacteriia</taxon>
        <taxon>Sphingobacteriales</taxon>
        <taxon>Sphingobacteriaceae</taxon>
        <taxon>Pedobacter</taxon>
    </lineage>
</organism>
<dbReference type="InterPro" id="IPR041700">
    <property type="entry name" value="OMP_b-brl_3"/>
</dbReference>
<dbReference type="Gene3D" id="2.170.130.10">
    <property type="entry name" value="TonB-dependent receptor, plug domain"/>
    <property type="match status" value="1"/>
</dbReference>
<evidence type="ECO:0000256" key="1">
    <source>
        <dbReference type="ARBA" id="ARBA00004571"/>
    </source>
</evidence>
<reference evidence="11 12" key="1">
    <citation type="submission" date="2018-06" db="EMBL/GenBank/DDBJ databases">
        <title>Genomic Encyclopedia of Archaeal and Bacterial Type Strains, Phase II (KMG-II): from individual species to whole genera.</title>
        <authorList>
            <person name="Goeker M."/>
        </authorList>
    </citation>
    <scope>NUCLEOTIDE SEQUENCE [LARGE SCALE GENOMIC DNA]</scope>
    <source>
        <strain evidence="11 12">DSM 27372</strain>
    </source>
</reference>
<keyword evidence="2 7" id="KW-0813">Transport</keyword>
<keyword evidence="8" id="KW-0732">Signal</keyword>
<feature type="domain" description="TonB-dependent receptor plug" evidence="9">
    <location>
        <begin position="154"/>
        <end position="233"/>
    </location>
</feature>
<evidence type="ECO:0000259" key="9">
    <source>
        <dbReference type="Pfam" id="PF07715"/>
    </source>
</evidence>
<comment type="similarity">
    <text evidence="7">Belongs to the TonB-dependent receptor family.</text>
</comment>
<feature type="domain" description="Outer membrane protein beta-barrel" evidence="10">
    <location>
        <begin position="389"/>
        <end position="805"/>
    </location>
</feature>
<keyword evidence="12" id="KW-1185">Reference proteome</keyword>